<feature type="non-terminal residue" evidence="1">
    <location>
        <position position="1"/>
    </location>
</feature>
<gene>
    <name evidence="1" type="ORF">METZ01_LOCUS216879</name>
</gene>
<protein>
    <recommendedName>
        <fullName evidence="2">PilC beta-propeller domain-containing protein</fullName>
    </recommendedName>
</protein>
<dbReference type="AlphaFoldDB" id="A0A382FN30"/>
<proteinExistence type="predicted"/>
<sequence>FNGGNIREYGSVVYVLDLEDSGSVIRKIDVTDLSGNKIFNSVPTSLTAITPDSSDKADYTGAMVYFADLEGKLWKLNLTNQGVFYSMKQVFDVEADNLNGRLSYHSVTPAMGGDNKLRMYYGTGDQQKLMSGSLQIDNRFLGIKEERFPSEDTSTSFKESESDKNILVDVTDNTECSDENDKSWKVKLKPGEKVTSKAMVSYGTVFFSRYEPLTTDQCALGKTSITGVDYQCGSEKFTVDLGTGISTIPTLYKGKLYIGISGDAINTFTPPEGWIKKDNLLMGEPGDLSSWQGVKTKSWRERF</sequence>
<organism evidence="1">
    <name type="scientific">marine metagenome</name>
    <dbReference type="NCBI Taxonomy" id="408172"/>
    <lineage>
        <taxon>unclassified sequences</taxon>
        <taxon>metagenomes</taxon>
        <taxon>ecological metagenomes</taxon>
    </lineage>
</organism>
<reference evidence="1" key="1">
    <citation type="submission" date="2018-05" db="EMBL/GenBank/DDBJ databases">
        <authorList>
            <person name="Lanie J.A."/>
            <person name="Ng W.-L."/>
            <person name="Kazmierczak K.M."/>
            <person name="Andrzejewski T.M."/>
            <person name="Davidsen T.M."/>
            <person name="Wayne K.J."/>
            <person name="Tettelin H."/>
            <person name="Glass J.I."/>
            <person name="Rusch D."/>
            <person name="Podicherti R."/>
            <person name="Tsui H.-C.T."/>
            <person name="Winkler M.E."/>
        </authorList>
    </citation>
    <scope>NUCLEOTIDE SEQUENCE</scope>
</reference>
<evidence type="ECO:0000313" key="1">
    <source>
        <dbReference type="EMBL" id="SVB64025.1"/>
    </source>
</evidence>
<name>A0A382FN30_9ZZZZ</name>
<dbReference type="EMBL" id="UINC01050724">
    <property type="protein sequence ID" value="SVB64025.1"/>
    <property type="molecule type" value="Genomic_DNA"/>
</dbReference>
<accession>A0A382FN30</accession>
<evidence type="ECO:0008006" key="2">
    <source>
        <dbReference type="Google" id="ProtNLM"/>
    </source>
</evidence>